<evidence type="ECO:0000259" key="2">
    <source>
        <dbReference type="PROSITE" id="PS50056"/>
    </source>
</evidence>
<name>A0A4Y3KQU1_9CELL</name>
<dbReference type="InterPro" id="IPR026893">
    <property type="entry name" value="Tyr/Ser_Pase_IphP-type"/>
</dbReference>
<feature type="domain" description="Tyrosine specific protein phosphatases" evidence="2">
    <location>
        <begin position="136"/>
        <end position="162"/>
    </location>
</feature>
<evidence type="ECO:0000313" key="4">
    <source>
        <dbReference type="Proteomes" id="UP000317046"/>
    </source>
</evidence>
<evidence type="ECO:0000256" key="1">
    <source>
        <dbReference type="SAM" id="MobiDB-lite"/>
    </source>
</evidence>
<organism evidence="3 4">
    <name type="scientific">Cellulomonas cellasea</name>
    <dbReference type="NCBI Taxonomy" id="43670"/>
    <lineage>
        <taxon>Bacteria</taxon>
        <taxon>Bacillati</taxon>
        <taxon>Actinomycetota</taxon>
        <taxon>Actinomycetes</taxon>
        <taxon>Micrococcales</taxon>
        <taxon>Cellulomonadaceae</taxon>
        <taxon>Cellulomonas</taxon>
    </lineage>
</organism>
<dbReference type="AlphaFoldDB" id="A0A4Y3KQU1"/>
<dbReference type="InterPro" id="IPR000387">
    <property type="entry name" value="Tyr_Pase_dom"/>
</dbReference>
<dbReference type="PROSITE" id="PS50056">
    <property type="entry name" value="TYR_PHOSPHATASE_2"/>
    <property type="match status" value="1"/>
</dbReference>
<dbReference type="InterPro" id="IPR029021">
    <property type="entry name" value="Prot-tyrosine_phosphatase-like"/>
</dbReference>
<dbReference type="Gene3D" id="3.90.190.10">
    <property type="entry name" value="Protein tyrosine phosphatase superfamily"/>
    <property type="match status" value="1"/>
</dbReference>
<dbReference type="RefSeq" id="WP_141371985.1">
    <property type="nucleotide sequence ID" value="NZ_BJLR01000009.1"/>
</dbReference>
<dbReference type="EMBL" id="BJLR01000009">
    <property type="protein sequence ID" value="GEA86781.1"/>
    <property type="molecule type" value="Genomic_DNA"/>
</dbReference>
<accession>A0A4Y3KQU1</accession>
<dbReference type="InterPro" id="IPR016130">
    <property type="entry name" value="Tyr_Pase_AS"/>
</dbReference>
<gene>
    <name evidence="3" type="ORF">CCE01nite_07300</name>
</gene>
<dbReference type="SUPFAM" id="SSF52799">
    <property type="entry name" value="(Phosphotyrosine protein) phosphatases II"/>
    <property type="match status" value="1"/>
</dbReference>
<reference evidence="3" key="1">
    <citation type="submission" date="2019-06" db="EMBL/GenBank/DDBJ databases">
        <title>Whole genome shotgun sequence of Cellulomonas cellasea NBRC 3753.</title>
        <authorList>
            <person name="Hosoyama A."/>
            <person name="Uohara A."/>
            <person name="Ohji S."/>
            <person name="Ichikawa N."/>
        </authorList>
    </citation>
    <scope>NUCLEOTIDE SEQUENCE [LARGE SCALE GENOMIC DNA]</scope>
    <source>
        <strain evidence="3">NBRC 3753</strain>
    </source>
</reference>
<proteinExistence type="predicted"/>
<dbReference type="Proteomes" id="UP000317046">
    <property type="component" value="Unassembled WGS sequence"/>
</dbReference>
<dbReference type="PROSITE" id="PS00383">
    <property type="entry name" value="TYR_PHOSPHATASE_1"/>
    <property type="match status" value="1"/>
</dbReference>
<dbReference type="GO" id="GO:0004721">
    <property type="term" value="F:phosphoprotein phosphatase activity"/>
    <property type="evidence" value="ECO:0007669"/>
    <property type="project" value="InterPro"/>
</dbReference>
<evidence type="ECO:0000313" key="3">
    <source>
        <dbReference type="EMBL" id="GEA86781.1"/>
    </source>
</evidence>
<keyword evidence="4" id="KW-1185">Reference proteome</keyword>
<comment type="caution">
    <text evidence="3">The sequence shown here is derived from an EMBL/GenBank/DDBJ whole genome shotgun (WGS) entry which is preliminary data.</text>
</comment>
<protein>
    <recommendedName>
        <fullName evidence="2">Tyrosine specific protein phosphatases domain-containing protein</fullName>
    </recommendedName>
</protein>
<sequence>MRALSWDGYRNVRDLGGLPSPLSPTGTTLHGRVARGPRREWLTATGRADALRWGVRTVVDLRNADEHGPRPGDPEVAALAWDGVTVVHAPTEDPEHEEFDAVCGPILDSPEYWRHNVRLLPGHVHRALAAVADAEPGVLVHCSAGRDRTGMVVALVLAHAGVLPEDVAADWAASVRAMAGGGHRPEDRQSTWDAEQVETFLAGSVPVVADVVGDVARVLDDVGLDDAHRERLRAQLVGRPTGGRGSGHVAAGRVVRSTHAP</sequence>
<feature type="region of interest" description="Disordered" evidence="1">
    <location>
        <begin position="238"/>
        <end position="261"/>
    </location>
</feature>
<dbReference type="Pfam" id="PF13350">
    <property type="entry name" value="Y_phosphatase3"/>
    <property type="match status" value="1"/>
</dbReference>